<proteinExistence type="predicted"/>
<gene>
    <name evidence="1" type="ORF">E5L68_011005</name>
</gene>
<accession>A0ABW9JJ02</accession>
<dbReference type="InterPro" id="IPR027417">
    <property type="entry name" value="P-loop_NTPase"/>
</dbReference>
<dbReference type="Gene3D" id="3.40.50.300">
    <property type="entry name" value="P-loop containing nucleotide triphosphate hydrolases"/>
    <property type="match status" value="1"/>
</dbReference>
<dbReference type="EMBL" id="SRMP02000016">
    <property type="protein sequence ID" value="MFN0291921.1"/>
    <property type="molecule type" value="Genomic_DNA"/>
</dbReference>
<protein>
    <recommendedName>
        <fullName evidence="3">KAP NTPase domain-containing protein</fullName>
    </recommendedName>
</protein>
<dbReference type="Proteomes" id="UP001517367">
    <property type="component" value="Unassembled WGS sequence"/>
</dbReference>
<comment type="caution">
    <text evidence="1">The sequence shown here is derived from an EMBL/GenBank/DDBJ whole genome shotgun (WGS) entry which is preliminary data.</text>
</comment>
<sequence length="322" mass="36512">MQHIYDAVLNHLTMKTTGALLVTGDWGSGKTYYMKNVLFPQIEANTKMTPIIVSLYGVTDKNSIANKVLFAYLDKVGKNSPLSAATLAKGAHKALESFTWLKKFVDVNKLFVGSGEDLFRLLPKDDLLICFDDLERLSDKINNEDFLGMVNELVENKGNKVIIIANEGVIDGGIKFKEKTIEKTIHFTNDLSSIFDTIVANYEKADFKQYLSQNKDFILSTLDPKHENEQETARLRVLFSNIRTLKFAIEHFNYVFSLVSKTKNIGDTIIQKQLKDIWLFVLALSVEFKKPNSITFTDKKKLDEPLTQLTADQLGDIIWALE</sequence>
<reference evidence="1 2" key="1">
    <citation type="submission" date="2024-12" db="EMBL/GenBank/DDBJ databases">
        <authorList>
            <person name="Hu S."/>
        </authorList>
    </citation>
    <scope>NUCLEOTIDE SEQUENCE [LARGE SCALE GENOMIC DNA]</scope>
    <source>
        <strain evidence="1 2">P-25</strain>
    </source>
</reference>
<organism evidence="1 2">
    <name type="scientific">Pedobacter helvus</name>
    <dbReference type="NCBI Taxonomy" id="2563444"/>
    <lineage>
        <taxon>Bacteria</taxon>
        <taxon>Pseudomonadati</taxon>
        <taxon>Bacteroidota</taxon>
        <taxon>Sphingobacteriia</taxon>
        <taxon>Sphingobacteriales</taxon>
        <taxon>Sphingobacteriaceae</taxon>
        <taxon>Pedobacter</taxon>
    </lineage>
</organism>
<evidence type="ECO:0000313" key="1">
    <source>
        <dbReference type="EMBL" id="MFN0291921.1"/>
    </source>
</evidence>
<dbReference type="SUPFAM" id="SSF52540">
    <property type="entry name" value="P-loop containing nucleoside triphosphate hydrolases"/>
    <property type="match status" value="1"/>
</dbReference>
<name>A0ABW9JJ02_9SPHI</name>
<dbReference type="RefSeq" id="WP_409142221.1">
    <property type="nucleotide sequence ID" value="NZ_SRMP02000016.1"/>
</dbReference>
<keyword evidence="2" id="KW-1185">Reference proteome</keyword>
<evidence type="ECO:0008006" key="3">
    <source>
        <dbReference type="Google" id="ProtNLM"/>
    </source>
</evidence>
<evidence type="ECO:0000313" key="2">
    <source>
        <dbReference type="Proteomes" id="UP001517367"/>
    </source>
</evidence>